<gene>
    <name evidence="6" type="ORF">GP486_001950</name>
</gene>
<dbReference type="Proteomes" id="UP000750711">
    <property type="component" value="Unassembled WGS sequence"/>
</dbReference>
<evidence type="ECO:0000313" key="7">
    <source>
        <dbReference type="Proteomes" id="UP000750711"/>
    </source>
</evidence>
<sequence>MALRRSARVSAISNKAGQTIGKVEPNRVAKRGKTGTPKPERRRNRPFTPPKAPADCGLTSTPPRPSATGRGSSPISASRPADPHQTNAPLVSPESSRVISYADGLIPSGIKNARLHPTRTTGNILEEACAHLTKVDPTLQRVIDRHPCQILSPEGLAESIDPFESLASSIISQQVSGHAAKSIKRKFILLFNSDAAAKSEDLSQSFPKPSQVAACDLATLRSAGLSGRKAEYIQGLAQKFAGGELSTEMLVTASDEEVLEKLIAVRGLGKWSVEMFSFFGLKRMDIFSTGDLGVQ</sequence>
<keyword evidence="3" id="KW-0234">DNA repair</keyword>
<dbReference type="GO" id="GO:0005634">
    <property type="term" value="C:nucleus"/>
    <property type="evidence" value="ECO:0007669"/>
    <property type="project" value="TreeGrafter"/>
</dbReference>
<accession>A0A9P8RSL1</accession>
<evidence type="ECO:0000256" key="1">
    <source>
        <dbReference type="ARBA" id="ARBA00010817"/>
    </source>
</evidence>
<keyword evidence="2" id="KW-0227">DNA damage</keyword>
<protein>
    <recommendedName>
        <fullName evidence="5">HhH-GPD domain-containing protein</fullName>
    </recommendedName>
</protein>
<comment type="similarity">
    <text evidence="1">Belongs to the alkylbase DNA glycosidase AlkA family.</text>
</comment>
<organism evidence="6 7">
    <name type="scientific">Trichoglossum hirsutum</name>
    <dbReference type="NCBI Taxonomy" id="265104"/>
    <lineage>
        <taxon>Eukaryota</taxon>
        <taxon>Fungi</taxon>
        <taxon>Dikarya</taxon>
        <taxon>Ascomycota</taxon>
        <taxon>Pezizomycotina</taxon>
        <taxon>Geoglossomycetes</taxon>
        <taxon>Geoglossales</taxon>
        <taxon>Geoglossaceae</taxon>
        <taxon>Trichoglossum</taxon>
    </lineage>
</organism>
<feature type="domain" description="HhH-GPD" evidence="5">
    <location>
        <begin position="168"/>
        <end position="295"/>
    </location>
</feature>
<evidence type="ECO:0000256" key="4">
    <source>
        <dbReference type="SAM" id="MobiDB-lite"/>
    </source>
</evidence>
<comment type="caution">
    <text evidence="6">The sequence shown here is derived from an EMBL/GenBank/DDBJ whole genome shotgun (WGS) entry which is preliminary data.</text>
</comment>
<evidence type="ECO:0000256" key="3">
    <source>
        <dbReference type="ARBA" id="ARBA00023204"/>
    </source>
</evidence>
<dbReference type="GO" id="GO:0006307">
    <property type="term" value="P:DNA alkylation repair"/>
    <property type="evidence" value="ECO:0007669"/>
    <property type="project" value="TreeGrafter"/>
</dbReference>
<feature type="region of interest" description="Disordered" evidence="4">
    <location>
        <begin position="1"/>
        <end position="94"/>
    </location>
</feature>
<proteinExistence type="inferred from homology"/>
<reference evidence="6" key="1">
    <citation type="submission" date="2021-03" db="EMBL/GenBank/DDBJ databases">
        <title>Comparative genomics and phylogenomic investigation of the class Geoglossomycetes provide insights into ecological specialization and systematics.</title>
        <authorList>
            <person name="Melie T."/>
            <person name="Pirro S."/>
            <person name="Miller A.N."/>
            <person name="Quandt A."/>
        </authorList>
    </citation>
    <scope>NUCLEOTIDE SEQUENCE</scope>
    <source>
        <strain evidence="6">CAQ_001_2017</strain>
    </source>
</reference>
<keyword evidence="7" id="KW-1185">Reference proteome</keyword>
<dbReference type="GO" id="GO:0032131">
    <property type="term" value="F:alkylated DNA binding"/>
    <property type="evidence" value="ECO:0007669"/>
    <property type="project" value="TreeGrafter"/>
</dbReference>
<dbReference type="InterPro" id="IPR051912">
    <property type="entry name" value="Alkylbase_DNA_Glycosylase/TA"/>
</dbReference>
<dbReference type="AlphaFoldDB" id="A0A9P8RSL1"/>
<dbReference type="SUPFAM" id="SSF48150">
    <property type="entry name" value="DNA-glycosylase"/>
    <property type="match status" value="1"/>
</dbReference>
<dbReference type="GO" id="GO:0043916">
    <property type="term" value="F:DNA-7-methylguanine glycosylase activity"/>
    <property type="evidence" value="ECO:0007669"/>
    <property type="project" value="TreeGrafter"/>
</dbReference>
<dbReference type="PANTHER" id="PTHR43003:SF5">
    <property type="entry name" value="DNA-3-METHYLADENINE GLYCOSYLASE"/>
    <property type="match status" value="1"/>
</dbReference>
<dbReference type="GO" id="GO:0032993">
    <property type="term" value="C:protein-DNA complex"/>
    <property type="evidence" value="ECO:0007669"/>
    <property type="project" value="TreeGrafter"/>
</dbReference>
<evidence type="ECO:0000313" key="6">
    <source>
        <dbReference type="EMBL" id="KAH0563484.1"/>
    </source>
</evidence>
<evidence type="ECO:0000259" key="5">
    <source>
        <dbReference type="Pfam" id="PF00730"/>
    </source>
</evidence>
<dbReference type="CDD" id="cd00056">
    <property type="entry name" value="ENDO3c"/>
    <property type="match status" value="1"/>
</dbReference>
<dbReference type="InterPro" id="IPR011257">
    <property type="entry name" value="DNA_glycosylase"/>
</dbReference>
<dbReference type="GO" id="GO:0006285">
    <property type="term" value="P:base-excision repair, AP site formation"/>
    <property type="evidence" value="ECO:0007669"/>
    <property type="project" value="TreeGrafter"/>
</dbReference>
<dbReference type="InterPro" id="IPR003265">
    <property type="entry name" value="HhH-GPD_domain"/>
</dbReference>
<dbReference type="Pfam" id="PF00730">
    <property type="entry name" value="HhH-GPD"/>
    <property type="match status" value="1"/>
</dbReference>
<dbReference type="PANTHER" id="PTHR43003">
    <property type="entry name" value="DNA-3-METHYLADENINE GLYCOSYLASE"/>
    <property type="match status" value="1"/>
</dbReference>
<evidence type="ECO:0000256" key="2">
    <source>
        <dbReference type="ARBA" id="ARBA00022763"/>
    </source>
</evidence>
<name>A0A9P8RSL1_9PEZI</name>
<feature type="compositionally biased region" description="Polar residues" evidence="4">
    <location>
        <begin position="84"/>
        <end position="94"/>
    </location>
</feature>
<dbReference type="Gene3D" id="1.10.340.30">
    <property type="entry name" value="Hypothetical protein, domain 2"/>
    <property type="match status" value="1"/>
</dbReference>
<dbReference type="Gene3D" id="1.10.1670.40">
    <property type="match status" value="1"/>
</dbReference>
<dbReference type="FunFam" id="1.10.340.30:FF:000004">
    <property type="entry name" value="DNA-3-methyladenine glycosylase II"/>
    <property type="match status" value="1"/>
</dbReference>
<dbReference type="EMBL" id="JAGHQM010000197">
    <property type="protein sequence ID" value="KAH0563484.1"/>
    <property type="molecule type" value="Genomic_DNA"/>
</dbReference>
<dbReference type="GO" id="GO:0008725">
    <property type="term" value="F:DNA-3-methyladenine glycosylase activity"/>
    <property type="evidence" value="ECO:0007669"/>
    <property type="project" value="TreeGrafter"/>
</dbReference>